<comment type="caution">
    <text evidence="1">The sequence shown here is derived from an EMBL/GenBank/DDBJ whole genome shotgun (WGS) entry which is preliminary data.</text>
</comment>
<gene>
    <name evidence="1" type="ORF">SKC38_11150</name>
</gene>
<accession>A0ABW6D0R8</accession>
<proteinExistence type="predicted"/>
<dbReference type="Proteomes" id="UP001598114">
    <property type="component" value="Unassembled WGS sequence"/>
</dbReference>
<reference evidence="1 2" key="1">
    <citation type="submission" date="2024-03" db="EMBL/GenBank/DDBJ databases">
        <title>Aquirufa genome sequencing.</title>
        <authorList>
            <person name="Pitt A."/>
            <person name="Hahn M.W."/>
        </authorList>
    </citation>
    <scope>NUCLEOTIDE SEQUENCE [LARGE SCALE GENOMIC DNA]</scope>
    <source>
        <strain evidence="1 2">PLAD-142S6K</strain>
    </source>
</reference>
<name>A0ABW6D0R8_9BACT</name>
<protein>
    <submittedName>
        <fullName evidence="1">Uncharacterized protein</fullName>
    </submittedName>
</protein>
<dbReference type="RefSeq" id="WP_377977225.1">
    <property type="nucleotide sequence ID" value="NZ_JBBKYA010000005.1"/>
</dbReference>
<evidence type="ECO:0000313" key="1">
    <source>
        <dbReference type="EMBL" id="MFD3276785.1"/>
    </source>
</evidence>
<evidence type="ECO:0000313" key="2">
    <source>
        <dbReference type="Proteomes" id="UP001598114"/>
    </source>
</evidence>
<dbReference type="EMBL" id="JBBKYA010000005">
    <property type="protein sequence ID" value="MFD3276785.1"/>
    <property type="molecule type" value="Genomic_DNA"/>
</dbReference>
<organism evidence="1 2">
    <name type="scientific">Aquirufa echingensis</name>
    <dbReference type="NCBI Taxonomy" id="3096516"/>
    <lineage>
        <taxon>Bacteria</taxon>
        <taxon>Pseudomonadati</taxon>
        <taxon>Bacteroidota</taxon>
        <taxon>Cytophagia</taxon>
        <taxon>Cytophagales</taxon>
        <taxon>Flectobacillaceae</taxon>
        <taxon>Aquirufa</taxon>
    </lineage>
</organism>
<keyword evidence="2" id="KW-1185">Reference proteome</keyword>
<sequence length="72" mass="8747">MKSNLKDIFFFLASIIALYLLFDISQNGRYVITENRDLLDTRNGKIYFNYLKEKRIPGKPEYYWVLKYEEVK</sequence>